<evidence type="ECO:0000313" key="1">
    <source>
        <dbReference type="EMBL" id="XDV55470.1"/>
    </source>
</evidence>
<gene>
    <name evidence="1" type="ORF">AB8Z38_22160</name>
</gene>
<dbReference type="AlphaFoldDB" id="A0AB39XC67"/>
<sequence length="229" mass="24700">MGTTREGEAAFFTTDEGSASPDAEIVKAIKPAMSTIPNAMLLVASSPYAKRGILYEAYRDHFGKEGDPTLVWQADTRTMNPSVPQSEIDEAYAADPASASAEFGAQFRNDIESYISLDAVLACVSDGIYERPAERGVTYSAFLDPAGGSGQDSYTLAIGHLDAPTGMAIVDCIREAKPPFSPEETTARHASRRLIRPAFVRRLAFICDSVISARRGVKWQKNNAGSGKR</sequence>
<protein>
    <submittedName>
        <fullName evidence="1">Uncharacterized protein</fullName>
    </submittedName>
</protein>
<dbReference type="EMBL" id="CP165734">
    <property type="protein sequence ID" value="XDV55470.1"/>
    <property type="molecule type" value="Genomic_DNA"/>
</dbReference>
<name>A0AB39XC67_9BRAD</name>
<proteinExistence type="predicted"/>
<organism evidence="1">
    <name type="scientific">Bradyrhizobium sp. LLZ17</name>
    <dbReference type="NCBI Taxonomy" id="3239388"/>
    <lineage>
        <taxon>Bacteria</taxon>
        <taxon>Pseudomonadati</taxon>
        <taxon>Pseudomonadota</taxon>
        <taxon>Alphaproteobacteria</taxon>
        <taxon>Hyphomicrobiales</taxon>
        <taxon>Nitrobacteraceae</taxon>
        <taxon>Bradyrhizobium</taxon>
    </lineage>
</organism>
<reference evidence="1" key="1">
    <citation type="submission" date="2024-08" db="EMBL/GenBank/DDBJ databases">
        <authorList>
            <person name="Chaddad Z."/>
            <person name="Lamrabet M."/>
            <person name="Bouhnik O."/>
            <person name="Alami S."/>
            <person name="Wipf D."/>
            <person name="Courty P.E."/>
            <person name="Missbah El Idrissi M."/>
        </authorList>
    </citation>
    <scope>NUCLEOTIDE SEQUENCE</scope>
    <source>
        <strain evidence="1">LLZ17</strain>
    </source>
</reference>
<accession>A0AB39XC67</accession>
<dbReference type="RefSeq" id="WP_369719922.1">
    <property type="nucleotide sequence ID" value="NZ_CP165734.1"/>
</dbReference>